<dbReference type="SMART" id="SM00183">
    <property type="entry name" value="NAT_PEP"/>
    <property type="match status" value="1"/>
</dbReference>
<comment type="similarity">
    <text evidence="2">Belongs to the natriuretic peptide family.</text>
</comment>
<dbReference type="RefSeq" id="XP_006016297.1">
    <property type="nucleotide sequence ID" value="XM_006016235.2"/>
</dbReference>
<dbReference type="InterPro" id="IPR000663">
    <property type="entry name" value="Natr_peptide"/>
</dbReference>
<accession>A0A1U7RNV0</accession>
<feature type="signal peptide" evidence="9">
    <location>
        <begin position="1"/>
        <end position="27"/>
    </location>
</feature>
<dbReference type="PANTHER" id="PTHR14066">
    <property type="entry name" value="ATRIAL NATRIURETIC FACTOR PRECURSOR"/>
    <property type="match status" value="1"/>
</dbReference>
<evidence type="ECO:0000256" key="4">
    <source>
        <dbReference type="ARBA" id="ARBA00022525"/>
    </source>
</evidence>
<dbReference type="Pfam" id="PF00212">
    <property type="entry name" value="ANP"/>
    <property type="match status" value="1"/>
</dbReference>
<dbReference type="GO" id="GO:0005737">
    <property type="term" value="C:cytoplasm"/>
    <property type="evidence" value="ECO:0007669"/>
    <property type="project" value="TreeGrafter"/>
</dbReference>
<name>A0A1U7RNV0_ALLSI</name>
<keyword evidence="5" id="KW-0372">Hormone</keyword>
<feature type="region of interest" description="Disordered" evidence="8">
    <location>
        <begin position="60"/>
        <end position="100"/>
    </location>
</feature>
<organism evidence="10 11">
    <name type="scientific">Alligator sinensis</name>
    <name type="common">Chinese alligator</name>
    <dbReference type="NCBI Taxonomy" id="38654"/>
    <lineage>
        <taxon>Eukaryota</taxon>
        <taxon>Metazoa</taxon>
        <taxon>Chordata</taxon>
        <taxon>Craniata</taxon>
        <taxon>Vertebrata</taxon>
        <taxon>Euteleostomi</taxon>
        <taxon>Archelosauria</taxon>
        <taxon>Archosauria</taxon>
        <taxon>Crocodylia</taxon>
        <taxon>Alligatoridae</taxon>
        <taxon>Alligatorinae</taxon>
        <taxon>Alligator</taxon>
    </lineage>
</organism>
<dbReference type="PRINTS" id="PR00711">
    <property type="entry name" value="ANATPEPTIDE"/>
</dbReference>
<dbReference type="GO" id="GO:0005615">
    <property type="term" value="C:extracellular space"/>
    <property type="evidence" value="ECO:0007669"/>
    <property type="project" value="TreeGrafter"/>
</dbReference>
<evidence type="ECO:0000313" key="11">
    <source>
        <dbReference type="RefSeq" id="XP_006016297.1"/>
    </source>
</evidence>
<evidence type="ECO:0000256" key="5">
    <source>
        <dbReference type="ARBA" id="ARBA00022702"/>
    </source>
</evidence>
<evidence type="ECO:0000256" key="2">
    <source>
        <dbReference type="ARBA" id="ARBA00009041"/>
    </source>
</evidence>
<evidence type="ECO:0000256" key="9">
    <source>
        <dbReference type="SAM" id="SignalP"/>
    </source>
</evidence>
<evidence type="ECO:0000256" key="6">
    <source>
        <dbReference type="ARBA" id="ARBA00022858"/>
    </source>
</evidence>
<reference evidence="11" key="1">
    <citation type="submission" date="2025-08" db="UniProtKB">
        <authorList>
            <consortium name="RefSeq"/>
        </authorList>
    </citation>
    <scope>IDENTIFICATION</scope>
</reference>
<dbReference type="GO" id="GO:0006182">
    <property type="term" value="P:cGMP biosynthetic process"/>
    <property type="evidence" value="ECO:0007669"/>
    <property type="project" value="TreeGrafter"/>
</dbReference>
<dbReference type="InterPro" id="IPR002407">
    <property type="entry name" value="Natriuretic_peptide_atrial"/>
</dbReference>
<dbReference type="STRING" id="38654.A0A1U7RNV0"/>
<sequence length="166" mass="18027">MGLWSTTAHQVSLLLMLLFLIITQLQGQIGAHPMYGLVSTPELADLKTLLDRLEDKLPLEDAEGLSEQNEGAADHGNPWNREYLGPQEEDPALGHGSWELLKKPPSNLRSKLQALLTSPHSLRRASDCFGQRLDKIAAQSGLGCNSYRVRGAGKGTVMGQTGGGLW</sequence>
<dbReference type="GO" id="GO:0003085">
    <property type="term" value="P:negative regulation of systemic arterial blood pressure"/>
    <property type="evidence" value="ECO:0007669"/>
    <property type="project" value="TreeGrafter"/>
</dbReference>
<dbReference type="OrthoDB" id="8865096at2759"/>
<evidence type="ECO:0000256" key="3">
    <source>
        <dbReference type="ARBA" id="ARBA00020078"/>
    </source>
</evidence>
<feature type="chain" id="PRO_5010550120" description="Natriuretic peptides A" evidence="9">
    <location>
        <begin position="28"/>
        <end position="166"/>
    </location>
</feature>
<dbReference type="GO" id="GO:0019934">
    <property type="term" value="P:cGMP-mediated signaling"/>
    <property type="evidence" value="ECO:0007669"/>
    <property type="project" value="TreeGrafter"/>
</dbReference>
<dbReference type="GeneID" id="102367833"/>
<dbReference type="AlphaFoldDB" id="A0A1U7RNV0"/>
<dbReference type="eggNOG" id="ENOG502S9RQ">
    <property type="taxonomic scope" value="Eukaryota"/>
</dbReference>
<dbReference type="KEGG" id="asn:102367833"/>
<dbReference type="Proteomes" id="UP000189705">
    <property type="component" value="Unplaced"/>
</dbReference>
<keyword evidence="6" id="KW-0838">Vasoactive</keyword>
<keyword evidence="4" id="KW-0964">Secreted</keyword>
<dbReference type="InterPro" id="IPR050787">
    <property type="entry name" value="Natriuretic_peptide"/>
</dbReference>
<dbReference type="GO" id="GO:0097746">
    <property type="term" value="P:blood vessel diameter maintenance"/>
    <property type="evidence" value="ECO:0007669"/>
    <property type="project" value="UniProtKB-KW"/>
</dbReference>
<proteinExistence type="inferred from homology"/>
<dbReference type="GO" id="GO:0007218">
    <property type="term" value="P:neuropeptide signaling pathway"/>
    <property type="evidence" value="ECO:0007669"/>
    <property type="project" value="TreeGrafter"/>
</dbReference>
<keyword evidence="7" id="KW-1015">Disulfide bond</keyword>
<evidence type="ECO:0000256" key="1">
    <source>
        <dbReference type="ARBA" id="ARBA00004613"/>
    </source>
</evidence>
<protein>
    <recommendedName>
        <fullName evidence="3">Natriuretic peptides A</fullName>
    </recommendedName>
</protein>
<evidence type="ECO:0000256" key="7">
    <source>
        <dbReference type="ARBA" id="ARBA00023157"/>
    </source>
</evidence>
<dbReference type="PANTHER" id="PTHR14066:SF2">
    <property type="entry name" value="NATRIURETIC PEPTIDES A"/>
    <property type="match status" value="1"/>
</dbReference>
<keyword evidence="10" id="KW-1185">Reference proteome</keyword>
<dbReference type="GO" id="GO:0007168">
    <property type="term" value="P:receptor guanylyl cyclase signaling pathway"/>
    <property type="evidence" value="ECO:0007669"/>
    <property type="project" value="TreeGrafter"/>
</dbReference>
<evidence type="ECO:0000313" key="10">
    <source>
        <dbReference type="Proteomes" id="UP000189705"/>
    </source>
</evidence>
<evidence type="ECO:0000256" key="8">
    <source>
        <dbReference type="SAM" id="MobiDB-lite"/>
    </source>
</evidence>
<dbReference type="GO" id="GO:0051427">
    <property type="term" value="F:hormone receptor binding"/>
    <property type="evidence" value="ECO:0007669"/>
    <property type="project" value="TreeGrafter"/>
</dbReference>
<dbReference type="InParanoid" id="A0A1U7RNV0"/>
<keyword evidence="9" id="KW-0732">Signal</keyword>
<comment type="subcellular location">
    <subcellularLocation>
        <location evidence="1">Secreted</location>
    </subcellularLocation>
</comment>
<dbReference type="GO" id="GO:0005179">
    <property type="term" value="F:hormone activity"/>
    <property type="evidence" value="ECO:0007669"/>
    <property type="project" value="UniProtKB-KW"/>
</dbReference>
<gene>
    <name evidence="11" type="primary">LOC102367833</name>
</gene>